<dbReference type="GO" id="GO:0005615">
    <property type="term" value="C:extracellular space"/>
    <property type="evidence" value="ECO:0007669"/>
    <property type="project" value="UniProtKB-KW"/>
</dbReference>
<dbReference type="OrthoDB" id="6151474at2759"/>
<dbReference type="GO" id="GO:0005125">
    <property type="term" value="F:cytokine activity"/>
    <property type="evidence" value="ECO:0007669"/>
    <property type="project" value="UniProtKB-KW"/>
</dbReference>
<sequence>MPYQDIRKYFESHVKIITLVVFLINVFTLIIVLGILWCMSESSTPVENCGYMCLEMETNSDYMKCGCRAKILQEYTEKTFDEKLMTISKEYRDMFKSSSVKVHEGYIGDVKPVAHLIGEDRDMPTKDLFLDDTKKEILPVKKWYRGNNCLLLNGVKLHRGRVRVPVSGFYHVYSAIEFNYHLIRDTEHNIIEVHSKSPNMKHAIYKSNIKNSKKEDEIMCTQHPYERSENLVFSRYDTYISGDTYLEAGDEIYVKVANISYASSPPKNIFGILLI</sequence>
<keyword evidence="3" id="KW-0202">Cytokine</keyword>
<dbReference type="PROSITE" id="PS50049">
    <property type="entry name" value="THD_2"/>
    <property type="match status" value="1"/>
</dbReference>
<keyword evidence="5" id="KW-0812">Transmembrane</keyword>
<evidence type="ECO:0000259" key="6">
    <source>
        <dbReference type="PROSITE" id="PS50049"/>
    </source>
</evidence>
<organism evidence="7 8">
    <name type="scientific">Mytilus galloprovincialis</name>
    <name type="common">Mediterranean mussel</name>
    <dbReference type="NCBI Taxonomy" id="29158"/>
    <lineage>
        <taxon>Eukaryota</taxon>
        <taxon>Metazoa</taxon>
        <taxon>Spiralia</taxon>
        <taxon>Lophotrochozoa</taxon>
        <taxon>Mollusca</taxon>
        <taxon>Bivalvia</taxon>
        <taxon>Autobranchia</taxon>
        <taxon>Pteriomorphia</taxon>
        <taxon>Mytilida</taxon>
        <taxon>Mytiloidea</taxon>
        <taxon>Mytilidae</taxon>
        <taxon>Mytilinae</taxon>
        <taxon>Mytilus</taxon>
    </lineage>
</organism>
<dbReference type="GO" id="GO:0006955">
    <property type="term" value="P:immune response"/>
    <property type="evidence" value="ECO:0007669"/>
    <property type="project" value="InterPro"/>
</dbReference>
<evidence type="ECO:0000256" key="5">
    <source>
        <dbReference type="SAM" id="Phobius"/>
    </source>
</evidence>
<evidence type="ECO:0000256" key="4">
    <source>
        <dbReference type="ARBA" id="ARBA00023136"/>
    </source>
</evidence>
<evidence type="ECO:0000256" key="3">
    <source>
        <dbReference type="ARBA" id="ARBA00022514"/>
    </source>
</evidence>
<name>A0A8B6DCB8_MYTGA</name>
<gene>
    <name evidence="7" type="ORF">MGAL_10B028780</name>
</gene>
<evidence type="ECO:0000313" key="7">
    <source>
        <dbReference type="EMBL" id="VDI18153.1"/>
    </source>
</evidence>
<keyword evidence="5" id="KW-1133">Transmembrane helix</keyword>
<dbReference type="EMBL" id="UYJE01003298">
    <property type="protein sequence ID" value="VDI18153.1"/>
    <property type="molecule type" value="Genomic_DNA"/>
</dbReference>
<keyword evidence="4 5" id="KW-0472">Membrane</keyword>
<comment type="subcellular location">
    <subcellularLocation>
        <location evidence="1">Membrane</location>
    </subcellularLocation>
</comment>
<comment type="similarity">
    <text evidence="2">Belongs to the tumor necrosis factor family.</text>
</comment>
<proteinExistence type="inferred from homology"/>
<dbReference type="SUPFAM" id="SSF49842">
    <property type="entry name" value="TNF-like"/>
    <property type="match status" value="1"/>
</dbReference>
<protein>
    <recommendedName>
        <fullName evidence="6">THD domain-containing protein</fullName>
    </recommendedName>
</protein>
<dbReference type="InterPro" id="IPR008983">
    <property type="entry name" value="Tumour_necrosis_fac-like_dom"/>
</dbReference>
<dbReference type="PANTHER" id="PTHR11471">
    <property type="entry name" value="TUMOR NECROSIS FACTOR FAMILY MEMBER"/>
    <property type="match status" value="1"/>
</dbReference>
<reference evidence="7" key="1">
    <citation type="submission" date="2018-11" db="EMBL/GenBank/DDBJ databases">
        <authorList>
            <person name="Alioto T."/>
            <person name="Alioto T."/>
        </authorList>
    </citation>
    <scope>NUCLEOTIDE SEQUENCE</scope>
</reference>
<evidence type="ECO:0000256" key="1">
    <source>
        <dbReference type="ARBA" id="ARBA00004370"/>
    </source>
</evidence>
<dbReference type="InterPro" id="IPR006052">
    <property type="entry name" value="TNF_dom"/>
</dbReference>
<comment type="caution">
    <text evidence="7">The sequence shown here is derived from an EMBL/GenBank/DDBJ whole genome shotgun (WGS) entry which is preliminary data.</text>
</comment>
<evidence type="ECO:0000256" key="2">
    <source>
        <dbReference type="ARBA" id="ARBA00008670"/>
    </source>
</evidence>
<dbReference type="PANTHER" id="PTHR11471:SF13">
    <property type="entry name" value="TNF FAMILY PROFILE DOMAIN-CONTAINING PROTEIN"/>
    <property type="match status" value="1"/>
</dbReference>
<feature type="domain" description="THD" evidence="6">
    <location>
        <begin position="112"/>
        <end position="275"/>
    </location>
</feature>
<dbReference type="Proteomes" id="UP000596742">
    <property type="component" value="Unassembled WGS sequence"/>
</dbReference>
<dbReference type="GO" id="GO:0016020">
    <property type="term" value="C:membrane"/>
    <property type="evidence" value="ECO:0007669"/>
    <property type="project" value="UniProtKB-SubCell"/>
</dbReference>
<dbReference type="AlphaFoldDB" id="A0A8B6DCB8"/>
<evidence type="ECO:0000313" key="8">
    <source>
        <dbReference type="Proteomes" id="UP000596742"/>
    </source>
</evidence>
<dbReference type="GO" id="GO:0005164">
    <property type="term" value="F:tumor necrosis factor receptor binding"/>
    <property type="evidence" value="ECO:0007669"/>
    <property type="project" value="InterPro"/>
</dbReference>
<keyword evidence="8" id="KW-1185">Reference proteome</keyword>
<dbReference type="Gene3D" id="2.60.120.40">
    <property type="match status" value="1"/>
</dbReference>
<dbReference type="Pfam" id="PF00229">
    <property type="entry name" value="TNF"/>
    <property type="match status" value="1"/>
</dbReference>
<accession>A0A8B6DCB8</accession>
<feature type="transmembrane region" description="Helical" evidence="5">
    <location>
        <begin position="16"/>
        <end position="37"/>
    </location>
</feature>